<dbReference type="EMBL" id="JAGDYP010000005">
    <property type="protein sequence ID" value="MBO1884245.1"/>
    <property type="molecule type" value="Genomic_DNA"/>
</dbReference>
<evidence type="ECO:0008006" key="3">
    <source>
        <dbReference type="Google" id="ProtNLM"/>
    </source>
</evidence>
<dbReference type="Proteomes" id="UP000681610">
    <property type="component" value="Unassembled WGS sequence"/>
</dbReference>
<proteinExistence type="predicted"/>
<gene>
    <name evidence="1" type="ORF">J4N46_07390</name>
</gene>
<accession>A0ABS3PY96</accession>
<evidence type="ECO:0000313" key="1">
    <source>
        <dbReference type="EMBL" id="MBO1884245.1"/>
    </source>
</evidence>
<reference evidence="1 2" key="1">
    <citation type="submission" date="2021-03" db="EMBL/GenBank/DDBJ databases">
        <title>Isolation and description of Capnocytophaga bilenii sp. nov., a novel Capnocytophaga species, isolated from a gingivitis subject.</title>
        <authorList>
            <person name="Antezack A."/>
            <person name="Monnet-Corti V."/>
            <person name="La Scola B."/>
        </authorList>
    </citation>
    <scope>NUCLEOTIDE SEQUENCE [LARGE SCALE GENOMIC DNA]</scope>
    <source>
        <strain evidence="1 2">Marseille-Q4570</strain>
    </source>
</reference>
<organism evidence="1 2">
    <name type="scientific">Capnocytophaga bilenii</name>
    <dbReference type="NCBI Taxonomy" id="2819369"/>
    <lineage>
        <taxon>Bacteria</taxon>
        <taxon>Pseudomonadati</taxon>
        <taxon>Bacteroidota</taxon>
        <taxon>Flavobacteriia</taxon>
        <taxon>Flavobacteriales</taxon>
        <taxon>Flavobacteriaceae</taxon>
        <taxon>Capnocytophaga</taxon>
    </lineage>
</organism>
<sequence length="345" mass="40548">MAKNPKIEFFIININSYKKEKPTFRDLFTELYSIKKSKNTRDNIDNSILMNTFLQYIFDKISGKYKVDNEKKKAFYIEKEKKKNLNKNIKFLSEKHIIHGLIKGGEYDTGKEEGDLKNPDKKNKLSNTSVLLDDFYFLLFTPLDKSKGILILQNYTSDQISDVFLPFIRDLFKIDNLSLKAILKSFMPIEMQKEIKKNGIIEKFTFSNEYLIDDLDRDTHSSENFIIEVNILSKSKNINLLSLSFWKKKIKDFKIINSKGEARSLDTFNKQYGYIRKGGSTLSTPTRFVLDDDSIKIKPTIFLQNYIRLEENYTPIWKDLEDFALKTLEEIVIPEVYPEDFIDED</sequence>
<evidence type="ECO:0000313" key="2">
    <source>
        <dbReference type="Proteomes" id="UP000681610"/>
    </source>
</evidence>
<keyword evidence="2" id="KW-1185">Reference proteome</keyword>
<comment type="caution">
    <text evidence="1">The sequence shown here is derived from an EMBL/GenBank/DDBJ whole genome shotgun (WGS) entry which is preliminary data.</text>
</comment>
<protein>
    <recommendedName>
        <fullName evidence="3">Restriction endonuclease</fullName>
    </recommendedName>
</protein>
<dbReference type="RefSeq" id="WP_208058781.1">
    <property type="nucleotide sequence ID" value="NZ_JAGDYP010000005.1"/>
</dbReference>
<name>A0ABS3PY96_9FLAO</name>